<dbReference type="InterPro" id="IPR037519">
    <property type="entry name" value="LITAF_fam"/>
</dbReference>
<name>A0A9P5SDH6_9FUNG</name>
<dbReference type="SMART" id="SM00714">
    <property type="entry name" value="LITAF"/>
    <property type="match status" value="1"/>
</dbReference>
<accession>A0A9P5SDH6</accession>
<comment type="caution">
    <text evidence="8">The sequence shown here is derived from an EMBL/GenBank/DDBJ whole genome shotgun (WGS) entry which is preliminary data.</text>
</comment>
<dbReference type="GO" id="GO:0008270">
    <property type="term" value="F:zinc ion binding"/>
    <property type="evidence" value="ECO:0007669"/>
    <property type="project" value="TreeGrafter"/>
</dbReference>
<evidence type="ECO:0000256" key="5">
    <source>
        <dbReference type="ARBA" id="ARBA00023136"/>
    </source>
</evidence>
<evidence type="ECO:0000256" key="2">
    <source>
        <dbReference type="ARBA" id="ARBA00005975"/>
    </source>
</evidence>
<protein>
    <recommendedName>
        <fullName evidence="7">LITAF domain-containing protein</fullName>
    </recommendedName>
</protein>
<feature type="compositionally biased region" description="Polar residues" evidence="6">
    <location>
        <begin position="35"/>
        <end position="45"/>
    </location>
</feature>
<dbReference type="InterPro" id="IPR006629">
    <property type="entry name" value="LITAF"/>
</dbReference>
<gene>
    <name evidence="8" type="ORF">BG006_010122</name>
</gene>
<dbReference type="Proteomes" id="UP000696485">
    <property type="component" value="Unassembled WGS sequence"/>
</dbReference>
<keyword evidence="5" id="KW-0472">Membrane</keyword>
<feature type="compositionally biased region" description="Low complexity" evidence="6">
    <location>
        <begin position="24"/>
        <end position="34"/>
    </location>
</feature>
<comment type="similarity">
    <text evidence="2">Belongs to the CDIP1/LITAF family.</text>
</comment>
<dbReference type="PANTHER" id="PTHR23292:SF6">
    <property type="entry name" value="FI16602P1-RELATED"/>
    <property type="match status" value="1"/>
</dbReference>
<dbReference type="PANTHER" id="PTHR23292">
    <property type="entry name" value="LIPOPOLYSACCHARIDE-INDUCED TUMOR NECROSIS FACTOR-ALPHA FACTOR"/>
    <property type="match status" value="1"/>
</dbReference>
<sequence length="164" mass="17756">MSEKTAQENFAQPQAIPQPPPYNPAQAPAQLPPQGTQDAPQPNYSAPQPNHNAPQPNYNAPPPQIHGGAPLPMTQNPIQPESLRTKPDVVICHHCNCKVVTATATENGTCTYLSCAGLAVIGLTLFCCLIPFCVKACKDIVHSCPNCKRDIALYSRLNKRSHRI</sequence>
<dbReference type="Pfam" id="PF10601">
    <property type="entry name" value="zf-LITAF-like"/>
    <property type="match status" value="1"/>
</dbReference>
<keyword evidence="9" id="KW-1185">Reference proteome</keyword>
<evidence type="ECO:0000259" key="7">
    <source>
        <dbReference type="PROSITE" id="PS51837"/>
    </source>
</evidence>
<proteinExistence type="inferred from homology"/>
<reference evidence="8" key="1">
    <citation type="journal article" date="2020" name="Fungal Divers.">
        <title>Resolving the Mortierellaceae phylogeny through synthesis of multi-gene phylogenetics and phylogenomics.</title>
        <authorList>
            <person name="Vandepol N."/>
            <person name="Liber J."/>
            <person name="Desiro A."/>
            <person name="Na H."/>
            <person name="Kennedy M."/>
            <person name="Barry K."/>
            <person name="Grigoriev I.V."/>
            <person name="Miller A.N."/>
            <person name="O'Donnell K."/>
            <person name="Stajich J.E."/>
            <person name="Bonito G."/>
        </authorList>
    </citation>
    <scope>NUCLEOTIDE SEQUENCE</scope>
    <source>
        <strain evidence="8">NVP1</strain>
    </source>
</reference>
<keyword evidence="4" id="KW-0862">Zinc</keyword>
<comment type="subcellular location">
    <subcellularLocation>
        <location evidence="1">Membrane</location>
        <topology evidence="1">Peripheral membrane protein</topology>
    </subcellularLocation>
</comment>
<evidence type="ECO:0000256" key="3">
    <source>
        <dbReference type="ARBA" id="ARBA00022723"/>
    </source>
</evidence>
<dbReference type="PROSITE" id="PS51837">
    <property type="entry name" value="LITAF"/>
    <property type="match status" value="1"/>
</dbReference>
<organism evidence="8 9">
    <name type="scientific">Podila minutissima</name>
    <dbReference type="NCBI Taxonomy" id="64525"/>
    <lineage>
        <taxon>Eukaryota</taxon>
        <taxon>Fungi</taxon>
        <taxon>Fungi incertae sedis</taxon>
        <taxon>Mucoromycota</taxon>
        <taxon>Mortierellomycotina</taxon>
        <taxon>Mortierellomycetes</taxon>
        <taxon>Mortierellales</taxon>
        <taxon>Mortierellaceae</taxon>
        <taxon>Podila</taxon>
    </lineage>
</organism>
<evidence type="ECO:0000313" key="9">
    <source>
        <dbReference type="Proteomes" id="UP000696485"/>
    </source>
</evidence>
<feature type="compositionally biased region" description="Low complexity" evidence="6">
    <location>
        <begin position="46"/>
        <end position="58"/>
    </location>
</feature>
<evidence type="ECO:0000256" key="4">
    <source>
        <dbReference type="ARBA" id="ARBA00022833"/>
    </source>
</evidence>
<evidence type="ECO:0000313" key="8">
    <source>
        <dbReference type="EMBL" id="KAF9326459.1"/>
    </source>
</evidence>
<feature type="region of interest" description="Disordered" evidence="6">
    <location>
        <begin position="1"/>
        <end position="80"/>
    </location>
</feature>
<dbReference type="AlphaFoldDB" id="A0A9P5SDH6"/>
<feature type="domain" description="LITAF" evidence="7">
    <location>
        <begin position="72"/>
        <end position="156"/>
    </location>
</feature>
<evidence type="ECO:0000256" key="1">
    <source>
        <dbReference type="ARBA" id="ARBA00004170"/>
    </source>
</evidence>
<evidence type="ECO:0000256" key="6">
    <source>
        <dbReference type="SAM" id="MobiDB-lite"/>
    </source>
</evidence>
<keyword evidence="3" id="KW-0479">Metal-binding</keyword>
<dbReference type="GO" id="GO:0016020">
    <property type="term" value="C:membrane"/>
    <property type="evidence" value="ECO:0007669"/>
    <property type="project" value="UniProtKB-SubCell"/>
</dbReference>
<dbReference type="EMBL" id="JAAAUY010000780">
    <property type="protein sequence ID" value="KAF9326459.1"/>
    <property type="molecule type" value="Genomic_DNA"/>
</dbReference>